<dbReference type="InterPro" id="IPR000490">
    <property type="entry name" value="Glyco_hydro_17"/>
</dbReference>
<keyword evidence="10 20" id="KW-0472">Membrane</keyword>
<evidence type="ECO:0000256" key="2">
    <source>
        <dbReference type="ARBA" id="ARBA00004609"/>
    </source>
</evidence>
<evidence type="ECO:0000259" key="21">
    <source>
        <dbReference type="SMART" id="SM00768"/>
    </source>
</evidence>
<evidence type="ECO:0000256" key="14">
    <source>
        <dbReference type="ARBA" id="ARBA00023295"/>
    </source>
</evidence>
<dbReference type="Gene3D" id="3.20.20.80">
    <property type="entry name" value="Glycosidases"/>
    <property type="match status" value="1"/>
</dbReference>
<keyword evidence="11" id="KW-1015">Disulfide bond</keyword>
<name>A0A498HRG6_MALDO</name>
<keyword evidence="13" id="KW-0449">Lipoprotein</keyword>
<dbReference type="FunFam" id="3.20.20.80:FF:000008">
    <property type="entry name" value="Glucan endo-1,3-beta-glucosidase 5"/>
    <property type="match status" value="1"/>
</dbReference>
<dbReference type="SMART" id="SM00768">
    <property type="entry name" value="X8"/>
    <property type="match status" value="1"/>
</dbReference>
<protein>
    <recommendedName>
        <fullName evidence="4">glucan endo-1,3-beta-D-glucosidase</fullName>
        <ecNumber evidence="4">3.2.1.39</ecNumber>
    </recommendedName>
    <alternativeName>
        <fullName evidence="15">(1-&gt;3)-beta-glucan endohydrolase</fullName>
    </alternativeName>
    <alternativeName>
        <fullName evidence="16">Beta-1,3-endoglucanase</fullName>
    </alternativeName>
</protein>
<dbReference type="GO" id="GO:0005886">
    <property type="term" value="C:plasma membrane"/>
    <property type="evidence" value="ECO:0007669"/>
    <property type="project" value="UniProtKB-SubCell"/>
</dbReference>
<keyword evidence="8 18" id="KW-0378">Hydrolase</keyword>
<evidence type="ECO:0000256" key="20">
    <source>
        <dbReference type="SAM" id="Phobius"/>
    </source>
</evidence>
<dbReference type="GO" id="GO:0042973">
    <property type="term" value="F:glucan endo-1,3-beta-D-glucosidase activity"/>
    <property type="evidence" value="ECO:0007669"/>
    <property type="project" value="UniProtKB-EC"/>
</dbReference>
<keyword evidence="23" id="KW-1185">Reference proteome</keyword>
<evidence type="ECO:0000256" key="18">
    <source>
        <dbReference type="RuleBase" id="RU004336"/>
    </source>
</evidence>
<comment type="caution">
    <text evidence="22">The sequence shown here is derived from an EMBL/GenBank/DDBJ whole genome shotgun (WGS) entry which is preliminary data.</text>
</comment>
<evidence type="ECO:0000256" key="19">
    <source>
        <dbReference type="SAM" id="Coils"/>
    </source>
</evidence>
<keyword evidence="20" id="KW-1133">Transmembrane helix</keyword>
<feature type="transmembrane region" description="Helical" evidence="20">
    <location>
        <begin position="880"/>
        <end position="901"/>
    </location>
</feature>
<evidence type="ECO:0000256" key="6">
    <source>
        <dbReference type="ARBA" id="ARBA00022622"/>
    </source>
</evidence>
<keyword evidence="12" id="KW-0325">Glycoprotein</keyword>
<dbReference type="EMBL" id="RDQH01000341">
    <property type="protein sequence ID" value="RXH72532.1"/>
    <property type="molecule type" value="Genomic_DNA"/>
</dbReference>
<proteinExistence type="inferred from homology"/>
<dbReference type="STRING" id="3750.A0A498HRG6"/>
<dbReference type="GO" id="GO:0098552">
    <property type="term" value="C:side of membrane"/>
    <property type="evidence" value="ECO:0007669"/>
    <property type="project" value="UniProtKB-KW"/>
</dbReference>
<dbReference type="Gene3D" id="1.20.58.1040">
    <property type="match status" value="1"/>
</dbReference>
<evidence type="ECO:0000256" key="7">
    <source>
        <dbReference type="ARBA" id="ARBA00022729"/>
    </source>
</evidence>
<evidence type="ECO:0000256" key="17">
    <source>
        <dbReference type="RuleBase" id="RU004335"/>
    </source>
</evidence>
<evidence type="ECO:0000256" key="11">
    <source>
        <dbReference type="ARBA" id="ARBA00023157"/>
    </source>
</evidence>
<feature type="transmembrane region" description="Helical" evidence="20">
    <location>
        <begin position="633"/>
        <end position="655"/>
    </location>
</feature>
<dbReference type="InterPro" id="IPR044965">
    <property type="entry name" value="Glyco_hydro_17_plant"/>
</dbReference>
<dbReference type="AlphaFoldDB" id="A0A498HRG6"/>
<dbReference type="InterPro" id="IPR012946">
    <property type="entry name" value="X8"/>
</dbReference>
<dbReference type="FunFam" id="1.20.58.1040:FF:000002">
    <property type="entry name" value="Glucan endo-1,3-beta-glucosidase 8"/>
    <property type="match status" value="1"/>
</dbReference>
<feature type="transmembrane region" description="Helical" evidence="20">
    <location>
        <begin position="568"/>
        <end position="587"/>
    </location>
</feature>
<comment type="subcellular location">
    <subcellularLocation>
        <location evidence="2">Cell membrane</location>
        <topology evidence="2">Lipid-anchor</topology>
        <topology evidence="2">GPI-anchor</topology>
    </subcellularLocation>
</comment>
<keyword evidence="14 18" id="KW-0326">Glycosidase</keyword>
<feature type="domain" description="X8" evidence="21">
    <location>
        <begin position="368"/>
        <end position="452"/>
    </location>
</feature>
<keyword evidence="19" id="KW-0175">Coiled coil</keyword>
<keyword evidence="9" id="KW-0611">Plant defense</keyword>
<evidence type="ECO:0000256" key="10">
    <source>
        <dbReference type="ARBA" id="ARBA00023136"/>
    </source>
</evidence>
<evidence type="ECO:0000256" key="8">
    <source>
        <dbReference type="ARBA" id="ARBA00022801"/>
    </source>
</evidence>
<evidence type="ECO:0000256" key="5">
    <source>
        <dbReference type="ARBA" id="ARBA00022475"/>
    </source>
</evidence>
<keyword evidence="5" id="KW-1003">Cell membrane</keyword>
<gene>
    <name evidence="22" type="ORF">DVH24_012216</name>
</gene>
<dbReference type="PANTHER" id="PTHR32227">
    <property type="entry name" value="GLUCAN ENDO-1,3-BETA-GLUCOSIDASE BG1-RELATED-RELATED"/>
    <property type="match status" value="1"/>
</dbReference>
<evidence type="ECO:0000256" key="4">
    <source>
        <dbReference type="ARBA" id="ARBA00012780"/>
    </source>
</evidence>
<comment type="catalytic activity">
    <reaction evidence="1">
        <text>Hydrolysis of (1-&gt;3)-beta-D-glucosidic linkages in (1-&gt;3)-beta-D-glucans.</text>
        <dbReference type="EC" id="3.2.1.39"/>
    </reaction>
</comment>
<feature type="transmembrane region" description="Helical" evidence="20">
    <location>
        <begin position="538"/>
        <end position="556"/>
    </location>
</feature>
<dbReference type="Pfam" id="PF00332">
    <property type="entry name" value="Glyco_hydro_17"/>
    <property type="match status" value="1"/>
</dbReference>
<evidence type="ECO:0000256" key="1">
    <source>
        <dbReference type="ARBA" id="ARBA00000382"/>
    </source>
</evidence>
<dbReference type="SUPFAM" id="SSF51445">
    <property type="entry name" value="(Trans)glycosidases"/>
    <property type="match status" value="1"/>
</dbReference>
<evidence type="ECO:0000256" key="3">
    <source>
        <dbReference type="ARBA" id="ARBA00008773"/>
    </source>
</evidence>
<feature type="coiled-coil region" evidence="19">
    <location>
        <begin position="746"/>
        <end position="773"/>
    </location>
</feature>
<evidence type="ECO:0000313" key="23">
    <source>
        <dbReference type="Proteomes" id="UP000290289"/>
    </source>
</evidence>
<evidence type="ECO:0000256" key="9">
    <source>
        <dbReference type="ARBA" id="ARBA00022821"/>
    </source>
</evidence>
<feature type="transmembrane region" description="Helical" evidence="20">
    <location>
        <begin position="780"/>
        <end position="799"/>
    </location>
</feature>
<evidence type="ECO:0000313" key="22">
    <source>
        <dbReference type="EMBL" id="RXH72532.1"/>
    </source>
</evidence>
<keyword evidence="7" id="KW-0732">Signal</keyword>
<dbReference type="Proteomes" id="UP000290289">
    <property type="component" value="Chromosome 15"/>
</dbReference>
<dbReference type="PROSITE" id="PS00587">
    <property type="entry name" value="GLYCOSYL_HYDROL_F17"/>
    <property type="match status" value="1"/>
</dbReference>
<keyword evidence="20" id="KW-0812">Transmembrane</keyword>
<evidence type="ECO:0000256" key="12">
    <source>
        <dbReference type="ARBA" id="ARBA00023180"/>
    </source>
</evidence>
<comment type="similarity">
    <text evidence="3 17">Belongs to the glycosyl hydrolase 17 family.</text>
</comment>
<reference evidence="22 23" key="1">
    <citation type="submission" date="2018-10" db="EMBL/GenBank/DDBJ databases">
        <title>A high-quality apple genome assembly.</title>
        <authorList>
            <person name="Hu J."/>
        </authorList>
    </citation>
    <scope>NUCLEOTIDE SEQUENCE [LARGE SCALE GENOMIC DNA]</scope>
    <source>
        <strain evidence="23">cv. HFTH1</strain>
        <tissue evidence="22">Young leaf</tissue>
    </source>
</reference>
<dbReference type="GO" id="GO:0005975">
    <property type="term" value="P:carbohydrate metabolic process"/>
    <property type="evidence" value="ECO:0007669"/>
    <property type="project" value="InterPro"/>
</dbReference>
<feature type="coiled-coil region" evidence="19">
    <location>
        <begin position="503"/>
        <end position="530"/>
    </location>
</feature>
<evidence type="ECO:0000256" key="15">
    <source>
        <dbReference type="ARBA" id="ARBA00033335"/>
    </source>
</evidence>
<feature type="transmembrane region" description="Helical" evidence="20">
    <location>
        <begin position="12"/>
        <end position="33"/>
    </location>
</feature>
<sequence>MGLLKGVGFRGLSVALLFFNLLVGLVVGIGANWGTQLTHPLPPATVVKMLKDNGIQKVKLFDADSGILNALSKSGIQVMVGIPNEMLYSLANSMQAAEKWVSKNVSSHVSNGVDIRYAAVGNEPLLSTYNGTFLPTIFPALQNIQSALIKAGVSNQVKVTIPINADVYDSGGSDLPSNGDFRPDTKDLMLEIVKFLSDNGAAFTVNIYPFISLYNDANFPADYAFFNGYSGAINDNGRIYNNVFDANHDTLVWALQKNGFGNLSIIIGEIGWPTDGNLNANMQNAQRFNQGFMSHIKNNAGTPMRAGPVDAYLFSLIDEDAKSIQPGNFERHWGLFYWDGTPKYQLSLGTTGSNGLVAASGVQYLEKKWCVMSPSASLDDPEVALSVSYACSKADCTSLGYGTSCGDLDARGNISYAFNSYYQINNQLDTACKFPNLSTVATSDPSTGNCKFRIMIRASSSSSENSGAGSLEKPSCLGMTSTFSISTPQTPTQGKGMAGNQGNDIVLMEKEKLMKKIQKAECKISKHQKRITSGVSTWVKHVILCLAFQVGFTWILTGNRVWRCSDYFLFLGCYLVLCALGWLQLFLTGRYYIQSVMKCDRRWRECRDLEGRLAVLKGSSRVQDFDDGHQCHIVLGIMALLCVASCMLAMFILFLEAFSGNLADVKSWALVFRFLLENWDVKFEKCGEFVMTEEFIVLLLTLSKLRGQLTKNKGSLEIGTLVEFGDDGAGTRLGGGESMAANQGRDAVVEAEKEKLRNKIRKTEATIADQQKRIGYLKSAGRELLILFVALYGRFLWIINGGQGLRCSDYWFFLGYHMFLCAVGWSLAVNGVYYILSIKESDRTLNECRELKKTLAVLDGSNIPKFDGEPSQNAFGVWKIISAIVLNSLVSDMLISCFLLFSATFTNLCREGGAE</sequence>
<evidence type="ECO:0000256" key="13">
    <source>
        <dbReference type="ARBA" id="ARBA00023288"/>
    </source>
</evidence>
<dbReference type="InterPro" id="IPR017853">
    <property type="entry name" value="GH"/>
</dbReference>
<organism evidence="22 23">
    <name type="scientific">Malus domestica</name>
    <name type="common">Apple</name>
    <name type="synonym">Pyrus malus</name>
    <dbReference type="NCBI Taxonomy" id="3750"/>
    <lineage>
        <taxon>Eukaryota</taxon>
        <taxon>Viridiplantae</taxon>
        <taxon>Streptophyta</taxon>
        <taxon>Embryophyta</taxon>
        <taxon>Tracheophyta</taxon>
        <taxon>Spermatophyta</taxon>
        <taxon>Magnoliopsida</taxon>
        <taxon>eudicotyledons</taxon>
        <taxon>Gunneridae</taxon>
        <taxon>Pentapetalae</taxon>
        <taxon>rosids</taxon>
        <taxon>fabids</taxon>
        <taxon>Rosales</taxon>
        <taxon>Rosaceae</taxon>
        <taxon>Amygdaloideae</taxon>
        <taxon>Maleae</taxon>
        <taxon>Malus</taxon>
    </lineage>
</organism>
<dbReference type="GO" id="GO:0006952">
    <property type="term" value="P:defense response"/>
    <property type="evidence" value="ECO:0007669"/>
    <property type="project" value="UniProtKB-KW"/>
</dbReference>
<accession>A0A498HRG6</accession>
<feature type="transmembrane region" description="Helical" evidence="20">
    <location>
        <begin position="811"/>
        <end position="836"/>
    </location>
</feature>
<dbReference type="Pfam" id="PF07983">
    <property type="entry name" value="X8"/>
    <property type="match status" value="1"/>
</dbReference>
<dbReference type="EC" id="3.2.1.39" evidence="4"/>
<keyword evidence="6" id="KW-0336">GPI-anchor</keyword>
<evidence type="ECO:0000256" key="16">
    <source>
        <dbReference type="ARBA" id="ARBA00033417"/>
    </source>
</evidence>